<evidence type="ECO:0000259" key="1">
    <source>
        <dbReference type="Pfam" id="PF00248"/>
    </source>
</evidence>
<dbReference type="PRINTS" id="PR00069">
    <property type="entry name" value="ALDKETRDTASE"/>
</dbReference>
<dbReference type="Gene3D" id="3.20.20.100">
    <property type="entry name" value="NADP-dependent oxidoreductase domain"/>
    <property type="match status" value="1"/>
</dbReference>
<feature type="domain" description="NADP-dependent oxidoreductase" evidence="1">
    <location>
        <begin position="15"/>
        <end position="313"/>
    </location>
</feature>
<reference evidence="2" key="1">
    <citation type="submission" date="2022-10" db="EMBL/GenBank/DDBJ databases">
        <title>Chitinophaga sp. nov., isolated from soil.</title>
        <authorList>
            <person name="Jeon C.O."/>
        </authorList>
    </citation>
    <scope>NUCLEOTIDE SEQUENCE</scope>
    <source>
        <strain evidence="2">R8</strain>
    </source>
</reference>
<accession>A0ABY6JA03</accession>
<evidence type="ECO:0000313" key="2">
    <source>
        <dbReference type="EMBL" id="UYQ95126.1"/>
    </source>
</evidence>
<dbReference type="PANTHER" id="PTHR43364">
    <property type="entry name" value="NADH-SPECIFIC METHYLGLYOXAL REDUCTASE-RELATED"/>
    <property type="match status" value="1"/>
</dbReference>
<dbReference type="PANTHER" id="PTHR43364:SF6">
    <property type="entry name" value="OXIDOREDUCTASE-RELATED"/>
    <property type="match status" value="1"/>
</dbReference>
<dbReference type="InterPro" id="IPR036812">
    <property type="entry name" value="NAD(P)_OxRdtase_dom_sf"/>
</dbReference>
<name>A0ABY6JA03_9BACT</name>
<dbReference type="RefSeq" id="WP_264282911.1">
    <property type="nucleotide sequence ID" value="NZ_CP107006.1"/>
</dbReference>
<protein>
    <submittedName>
        <fullName evidence="2">Aldo/keto reductase</fullName>
    </submittedName>
</protein>
<dbReference type="InterPro" id="IPR023210">
    <property type="entry name" value="NADP_OxRdtase_dom"/>
</dbReference>
<organism evidence="2 3">
    <name type="scientific">Chitinophaga horti</name>
    <dbReference type="NCBI Taxonomy" id="2920382"/>
    <lineage>
        <taxon>Bacteria</taxon>
        <taxon>Pseudomonadati</taxon>
        <taxon>Bacteroidota</taxon>
        <taxon>Chitinophagia</taxon>
        <taxon>Chitinophagales</taxon>
        <taxon>Chitinophagaceae</taxon>
        <taxon>Chitinophaga</taxon>
    </lineage>
</organism>
<dbReference type="CDD" id="cd19081">
    <property type="entry name" value="AKR_AKR9C1"/>
    <property type="match status" value="1"/>
</dbReference>
<proteinExistence type="predicted"/>
<gene>
    <name evidence="2" type="ORF">MKQ68_08455</name>
</gene>
<sequence length="326" mass="36219">MVKKKLGNTELSFAPLAFGGNVFGWTADEQRSFELLDAFTASGFTFIDTADVYSYWAPGAKGGESETIIGNWLKQRGNRDKVIIATKVGSKPGPGPKDLSRKYIIEKVEESLQRLQTDYIDLYQSHYDDISTPVEETLEAYAELVKAGKVRYIGASNMTPERLLQSLQASQEHGYPRYESLQPQYNLYEREGFEKAFEPLCQQYGLSVIPYYSLASGFLTGKYRTEQDLNKSVRGQGLKKYLDDRGLRILEALDSVAAQYSASPAQIALAWLNAKTTIAAPIASATSVEQLEELTKAADIRLDDLAVQQLDEASSYNKNEDITIGA</sequence>
<dbReference type="InterPro" id="IPR050523">
    <property type="entry name" value="AKR_Detox_Biosynth"/>
</dbReference>
<dbReference type="EMBL" id="CP107006">
    <property type="protein sequence ID" value="UYQ95126.1"/>
    <property type="molecule type" value="Genomic_DNA"/>
</dbReference>
<keyword evidence="3" id="KW-1185">Reference proteome</keyword>
<evidence type="ECO:0000313" key="3">
    <source>
        <dbReference type="Proteomes" id="UP001162741"/>
    </source>
</evidence>
<dbReference type="SUPFAM" id="SSF51430">
    <property type="entry name" value="NAD(P)-linked oxidoreductase"/>
    <property type="match status" value="1"/>
</dbReference>
<dbReference type="Proteomes" id="UP001162741">
    <property type="component" value="Chromosome"/>
</dbReference>
<dbReference type="Pfam" id="PF00248">
    <property type="entry name" value="Aldo_ket_red"/>
    <property type="match status" value="1"/>
</dbReference>
<dbReference type="InterPro" id="IPR020471">
    <property type="entry name" value="AKR"/>
</dbReference>